<dbReference type="PANTHER" id="PTHR13520:SF0">
    <property type="entry name" value="RAD50-INTERACTING PROTEIN 1"/>
    <property type="match status" value="1"/>
</dbReference>
<dbReference type="Proteomes" id="UP000639338">
    <property type="component" value="Unassembled WGS sequence"/>
</dbReference>
<dbReference type="GO" id="GO:0006890">
    <property type="term" value="P:retrograde vesicle-mediated transport, Golgi to endoplasmic reticulum"/>
    <property type="evidence" value="ECO:0007669"/>
    <property type="project" value="InterPro"/>
</dbReference>
<dbReference type="FunFam" id="1.20.58.670:FF:000003">
    <property type="entry name" value="RAD50-interacting protein 1"/>
    <property type="match status" value="1"/>
</dbReference>
<dbReference type="PROSITE" id="PS51386">
    <property type="entry name" value="RINT1_TIP20"/>
    <property type="match status" value="1"/>
</dbReference>
<keyword evidence="3" id="KW-1185">Reference proteome</keyword>
<protein>
    <recommendedName>
        <fullName evidence="4">RAD50-interacting protein 1</fullName>
    </recommendedName>
</protein>
<sequence>MDIKQKVIEKFNEVFGDDIKNLDNIKNFHEQLVIEKKNIKESLTMASTETPSKLFLNVDNIKLEFEKPIKKSNNLLEKINKVLIEDNKTKDVQNDINNIEELEKSLCYLKFLQNIEDISNEMETSMDICDDESMISLYINLVDISYQIETSLCKNLLHYVHETLHYWHNILKDKLSNEYMDILKTLKWPFCGKNVSAIVTPLPDTIIRFKILTEYLLQLQLPDEKHGTTVKSVLLTDFTPVCLPISLLIRPLKQRFIYHFSGNKQTNRRDKPEWFFTQILTWIKDHEKWIDNNVQPVIDSSGFSHIHGKIEFMRGLVQLAVEKLHSELQIVQYDDALFGHFVDEALGFERELRDTLLYPSNQPATVFVLTQAQIFSKWINMEKKYATEKMDSILSATTAWQKIDPYDTDEMKITECADGFLTLLITICDRYKHLPQPGHRLQFLELQLELIDDWRVRLLQLLHQEHCHDPLKSLIPKILNSLNYVSSVLIEWGVTVHYLQLNFFKNKRDAVEVANALSQDNIIIDNEDDENSTIFDDAIGLLKRLENELINEICESIFIDIKNKSKTYIIDKWFSMQNEKQVSSLSLTQSGCLMFQELSLKLHDLHQVLALPIFKLTCKIIAKKLDIYLFNELVLNNKFNVGGAAQLKFDITKNLFTLFGIYCIKPESYFPLMRESCILLNTLLGSAMLMIEAISNGDDDENNGKEILADIGVYKMSTETALMVLQTRTDIGM</sequence>
<reference evidence="2 3" key="1">
    <citation type="submission" date="2020-08" db="EMBL/GenBank/DDBJ databases">
        <title>Aphidius gifuensis genome sequencing and assembly.</title>
        <authorList>
            <person name="Du Z."/>
        </authorList>
    </citation>
    <scope>NUCLEOTIDE SEQUENCE [LARGE SCALE GENOMIC DNA]</scope>
    <source>
        <strain evidence="2">YNYX2018</strain>
        <tissue evidence="2">Adults</tissue>
    </source>
</reference>
<comment type="caution">
    <text evidence="2">The sequence shown here is derived from an EMBL/GenBank/DDBJ whole genome shotgun (WGS) entry which is preliminary data.</text>
</comment>
<dbReference type="AlphaFoldDB" id="A0A834XW25"/>
<dbReference type="GO" id="GO:0060628">
    <property type="term" value="P:regulation of ER to Golgi vesicle-mediated transport"/>
    <property type="evidence" value="ECO:0007669"/>
    <property type="project" value="TreeGrafter"/>
</dbReference>
<evidence type="ECO:0000256" key="1">
    <source>
        <dbReference type="ARBA" id="ARBA00061158"/>
    </source>
</evidence>
<dbReference type="Gene3D" id="1.20.58.670">
    <property type="entry name" value="Dsl1p vesicle tethering complex, Tip20p subunit, domain D"/>
    <property type="match status" value="1"/>
</dbReference>
<dbReference type="Pfam" id="PF04437">
    <property type="entry name" value="RINT1_TIP1"/>
    <property type="match status" value="1"/>
</dbReference>
<dbReference type="InterPro" id="IPR007528">
    <property type="entry name" value="RINT1_Tip20"/>
</dbReference>
<proteinExistence type="inferred from homology"/>
<dbReference type="GO" id="GO:0006888">
    <property type="term" value="P:endoplasmic reticulum to Golgi vesicle-mediated transport"/>
    <property type="evidence" value="ECO:0007669"/>
    <property type="project" value="InterPro"/>
</dbReference>
<evidence type="ECO:0000313" key="2">
    <source>
        <dbReference type="EMBL" id="KAF7992617.1"/>
    </source>
</evidence>
<organism evidence="2 3">
    <name type="scientific">Aphidius gifuensis</name>
    <name type="common">Parasitoid wasp</name>
    <dbReference type="NCBI Taxonomy" id="684658"/>
    <lineage>
        <taxon>Eukaryota</taxon>
        <taxon>Metazoa</taxon>
        <taxon>Ecdysozoa</taxon>
        <taxon>Arthropoda</taxon>
        <taxon>Hexapoda</taxon>
        <taxon>Insecta</taxon>
        <taxon>Pterygota</taxon>
        <taxon>Neoptera</taxon>
        <taxon>Endopterygota</taxon>
        <taxon>Hymenoptera</taxon>
        <taxon>Apocrita</taxon>
        <taxon>Ichneumonoidea</taxon>
        <taxon>Braconidae</taxon>
        <taxon>Aphidiinae</taxon>
        <taxon>Aphidius</taxon>
    </lineage>
</organism>
<dbReference type="OrthoDB" id="2189254at2759"/>
<name>A0A834XW25_APHGI</name>
<dbReference type="InterPro" id="IPR042044">
    <property type="entry name" value="EXOC6PINT-1/Sec15/Tip20_C_dom2"/>
</dbReference>
<dbReference type="PANTHER" id="PTHR13520">
    <property type="entry name" value="RAD50-INTERACTING PROTEIN 1 RINT-1"/>
    <property type="match status" value="1"/>
</dbReference>
<evidence type="ECO:0000313" key="3">
    <source>
        <dbReference type="Proteomes" id="UP000639338"/>
    </source>
</evidence>
<comment type="similarity">
    <text evidence="1">Belongs to the RINT1 family.</text>
</comment>
<accession>A0A834XW25</accession>
<dbReference type="GO" id="GO:0070939">
    <property type="term" value="C:Dsl1/NZR complex"/>
    <property type="evidence" value="ECO:0007669"/>
    <property type="project" value="InterPro"/>
</dbReference>
<evidence type="ECO:0008006" key="4">
    <source>
        <dbReference type="Google" id="ProtNLM"/>
    </source>
</evidence>
<gene>
    <name evidence="2" type="ORF">HCN44_004961</name>
</gene>
<dbReference type="EMBL" id="JACMRX010000003">
    <property type="protein sequence ID" value="KAF7992617.1"/>
    <property type="molecule type" value="Genomic_DNA"/>
</dbReference>